<dbReference type="EMBL" id="HACA01027155">
    <property type="protein sequence ID" value="CDW44516.1"/>
    <property type="molecule type" value="Transcribed_RNA"/>
</dbReference>
<sequence>MGGQTLPVLAIGFFVLKTCFTEAETLSECLVVM</sequence>
<organism evidence="1">
    <name type="scientific">Lepeophtheirus salmonis</name>
    <name type="common">Salmon louse</name>
    <name type="synonym">Caligus salmonis</name>
    <dbReference type="NCBI Taxonomy" id="72036"/>
    <lineage>
        <taxon>Eukaryota</taxon>
        <taxon>Metazoa</taxon>
        <taxon>Ecdysozoa</taxon>
        <taxon>Arthropoda</taxon>
        <taxon>Crustacea</taxon>
        <taxon>Multicrustacea</taxon>
        <taxon>Hexanauplia</taxon>
        <taxon>Copepoda</taxon>
        <taxon>Siphonostomatoida</taxon>
        <taxon>Caligidae</taxon>
        <taxon>Lepeophtheirus</taxon>
    </lineage>
</organism>
<proteinExistence type="predicted"/>
<accession>A0A0K2V3H4</accession>
<protein>
    <submittedName>
        <fullName evidence="1">Uncharacterized protein</fullName>
    </submittedName>
</protein>
<dbReference type="AlphaFoldDB" id="A0A0K2V3H4"/>
<reference evidence="1" key="1">
    <citation type="submission" date="2014-05" db="EMBL/GenBank/DDBJ databases">
        <authorList>
            <person name="Chronopoulou M."/>
        </authorList>
    </citation>
    <scope>NUCLEOTIDE SEQUENCE</scope>
    <source>
        <tissue evidence="1">Whole organism</tissue>
    </source>
</reference>
<name>A0A0K2V3H4_LEPSM</name>
<evidence type="ECO:0000313" key="1">
    <source>
        <dbReference type="EMBL" id="CDW44516.1"/>
    </source>
</evidence>